<evidence type="ECO:0000313" key="2">
    <source>
        <dbReference type="EMBL" id="MET4581270.1"/>
    </source>
</evidence>
<dbReference type="EMBL" id="JBEPSJ010000001">
    <property type="protein sequence ID" value="MET4581270.1"/>
    <property type="molecule type" value="Genomic_DNA"/>
</dbReference>
<feature type="transmembrane region" description="Helical" evidence="1">
    <location>
        <begin position="66"/>
        <end position="87"/>
    </location>
</feature>
<sequence>MADEPVPPGVRAQLLATEHWGLLASRSTAQSEVLTRISMFLTLVSASLVSLALVGQATGFSDPFTVFAIAVLGIAVLVGFLTQIRVFNVGMEDLMYVLAMNRLRGAYVEMDPTIARYLMAAPYDDRAGAERTYYFLGRRTDFSQVAGSSMIFIAAVNSALPGLLLASVVAAFSLPFPVAVVVGTLSGLVYFGITLATGGRRFYDLWTTYRPQFPTPPTASPAPRE</sequence>
<evidence type="ECO:0000256" key="1">
    <source>
        <dbReference type="SAM" id="Phobius"/>
    </source>
</evidence>
<dbReference type="Proteomes" id="UP001549257">
    <property type="component" value="Unassembled WGS sequence"/>
</dbReference>
<dbReference type="RefSeq" id="WP_354023454.1">
    <property type="nucleotide sequence ID" value="NZ_JBEPSJ010000001.1"/>
</dbReference>
<evidence type="ECO:0000313" key="3">
    <source>
        <dbReference type="Proteomes" id="UP001549257"/>
    </source>
</evidence>
<accession>A0ABV2QJP5</accession>
<gene>
    <name evidence="2" type="ORF">ABIE21_000760</name>
</gene>
<feature type="transmembrane region" description="Helical" evidence="1">
    <location>
        <begin position="145"/>
        <end position="170"/>
    </location>
</feature>
<protein>
    <submittedName>
        <fullName evidence="2">Uncharacterized protein</fullName>
    </submittedName>
</protein>
<reference evidence="2 3" key="1">
    <citation type="submission" date="2024-06" db="EMBL/GenBank/DDBJ databases">
        <title>Sorghum-associated microbial communities from plants grown in Nebraska, USA.</title>
        <authorList>
            <person name="Schachtman D."/>
        </authorList>
    </citation>
    <scope>NUCLEOTIDE SEQUENCE [LARGE SCALE GENOMIC DNA]</scope>
    <source>
        <strain evidence="2 3">2857</strain>
    </source>
</reference>
<keyword evidence="3" id="KW-1185">Reference proteome</keyword>
<organism evidence="2 3">
    <name type="scientific">Conyzicola nivalis</name>
    <dbReference type="NCBI Taxonomy" id="1477021"/>
    <lineage>
        <taxon>Bacteria</taxon>
        <taxon>Bacillati</taxon>
        <taxon>Actinomycetota</taxon>
        <taxon>Actinomycetes</taxon>
        <taxon>Micrococcales</taxon>
        <taxon>Microbacteriaceae</taxon>
        <taxon>Conyzicola</taxon>
    </lineage>
</organism>
<keyword evidence="1" id="KW-0812">Transmembrane</keyword>
<name>A0ABV2QJP5_9MICO</name>
<keyword evidence="1" id="KW-1133">Transmembrane helix</keyword>
<feature type="transmembrane region" description="Helical" evidence="1">
    <location>
        <begin position="33"/>
        <end position="54"/>
    </location>
</feature>
<comment type="caution">
    <text evidence="2">The sequence shown here is derived from an EMBL/GenBank/DDBJ whole genome shotgun (WGS) entry which is preliminary data.</text>
</comment>
<feature type="transmembrane region" description="Helical" evidence="1">
    <location>
        <begin position="176"/>
        <end position="196"/>
    </location>
</feature>
<keyword evidence="1" id="KW-0472">Membrane</keyword>
<proteinExistence type="predicted"/>